<dbReference type="PANTHER" id="PTHR34319">
    <property type="entry name" value="MAJOR EXPORTED PROTEIN"/>
    <property type="match status" value="1"/>
</dbReference>
<dbReference type="SUPFAM" id="SSF141452">
    <property type="entry name" value="Hcp1-like"/>
    <property type="match status" value="1"/>
</dbReference>
<dbReference type="Proteomes" id="UP000025241">
    <property type="component" value="Chromosome I"/>
</dbReference>
<dbReference type="InterPro" id="IPR052947">
    <property type="entry name" value="T6SS_Hcp1_domain"/>
</dbReference>
<dbReference type="InterPro" id="IPR036624">
    <property type="entry name" value="Hcp1-lik_sf"/>
</dbReference>
<dbReference type="PANTHER" id="PTHR34319:SF6">
    <property type="entry name" value="MAJOR EXPORTED PROTEIN"/>
    <property type="match status" value="1"/>
</dbReference>
<accession>A0A024HH96</accession>
<reference evidence="1 2" key="1">
    <citation type="submission" date="2013-03" db="EMBL/GenBank/DDBJ databases">
        <authorList>
            <person name="Linke B."/>
        </authorList>
    </citation>
    <scope>NUCLEOTIDE SEQUENCE [LARGE SCALE GENOMIC DNA]</scope>
    <source>
        <strain evidence="1 2">B13</strain>
    </source>
</reference>
<dbReference type="NCBIfam" id="TIGR03344">
    <property type="entry name" value="VI_effect_Hcp1"/>
    <property type="match status" value="1"/>
</dbReference>
<keyword evidence="2" id="KW-1185">Reference proteome</keyword>
<dbReference type="STRING" id="1301098.PKB_2530"/>
<dbReference type="RefSeq" id="WP_043252149.1">
    <property type="nucleotide sequence ID" value="NZ_HG322950.1"/>
</dbReference>
<name>A0A024HH96_PSEKB</name>
<organism evidence="1 2">
    <name type="scientific">Pseudomonas knackmussii (strain DSM 6978 / CCUG 54928 / LMG 23759 / B13)</name>
    <dbReference type="NCBI Taxonomy" id="1301098"/>
    <lineage>
        <taxon>Bacteria</taxon>
        <taxon>Pseudomonadati</taxon>
        <taxon>Pseudomonadota</taxon>
        <taxon>Gammaproteobacteria</taxon>
        <taxon>Pseudomonadales</taxon>
        <taxon>Pseudomonadaceae</taxon>
        <taxon>Pseudomonas</taxon>
    </lineage>
</organism>
<sequence>MPTPAYISITGKTQGNITQGAFTADSVGNGFVEGHEDEILVQEIKHLIQLPTDPQSGQPTGQRVHRPLVFTCSVNKSVPLLYQALASGELLTKVVLKLYRTSVNGQQEHFFSTTLEDAVIVNISMAVPNAQSPMYSDFTQLIDVALSYRKISWEHVVANTSAADDWRAPKAS</sequence>
<dbReference type="Gene3D" id="2.30.110.20">
    <property type="entry name" value="Hcp1-like"/>
    <property type="match status" value="1"/>
</dbReference>
<evidence type="ECO:0000313" key="1">
    <source>
        <dbReference type="EMBL" id="CDF83877.1"/>
    </source>
</evidence>
<dbReference type="EMBL" id="HG322950">
    <property type="protein sequence ID" value="CDF83877.1"/>
    <property type="molecule type" value="Genomic_DNA"/>
</dbReference>
<protein>
    <submittedName>
        <fullName evidence="1">Major exported protein</fullName>
    </submittedName>
</protein>
<gene>
    <name evidence="1" type="primary">hcp</name>
    <name evidence="1" type="ORF">PKB_2530</name>
</gene>
<dbReference type="eggNOG" id="COG3157">
    <property type="taxonomic scope" value="Bacteria"/>
</dbReference>
<dbReference type="Pfam" id="PF05638">
    <property type="entry name" value="T6SS_HCP"/>
    <property type="match status" value="1"/>
</dbReference>
<reference evidence="1 2" key="2">
    <citation type="submission" date="2014-05" db="EMBL/GenBank/DDBJ databases">
        <title>Genome sequence of the 3-chlorobenzoate degrading bacterium Pseudomonas knackmussii B13 shows multiple evidence for horizontal gene transfer.</title>
        <authorList>
            <person name="Miyazaki R."/>
            <person name="Bertelli C."/>
            <person name="Falquet L."/>
            <person name="Robinson-Rechavi M."/>
            <person name="Gharib W."/>
            <person name="Roy S."/>
            <person name="Van der Meer J.R."/>
        </authorList>
    </citation>
    <scope>NUCLEOTIDE SEQUENCE [LARGE SCALE GENOMIC DNA]</scope>
    <source>
        <strain evidence="1 2">B13</strain>
    </source>
</reference>
<dbReference type="OrthoDB" id="5674026at2"/>
<dbReference type="HOGENOM" id="CLU_116190_1_0_6"/>
<dbReference type="AlphaFoldDB" id="A0A024HH96"/>
<evidence type="ECO:0000313" key="2">
    <source>
        <dbReference type="Proteomes" id="UP000025241"/>
    </source>
</evidence>
<dbReference type="InterPro" id="IPR008514">
    <property type="entry name" value="T6SS_Hcp"/>
</dbReference>
<dbReference type="PATRIC" id="fig|1301098.3.peg.2537"/>
<proteinExistence type="predicted"/>
<dbReference type="KEGG" id="pkc:PKB_2530"/>